<evidence type="ECO:0000256" key="1">
    <source>
        <dbReference type="SAM" id="MobiDB-lite"/>
    </source>
</evidence>
<dbReference type="VEuPathDB" id="CryptoDB:Cvel_7206"/>
<proteinExistence type="predicted"/>
<protein>
    <submittedName>
        <fullName evidence="2">Uncharacterized protein</fullName>
    </submittedName>
</protein>
<reference evidence="2" key="1">
    <citation type="submission" date="2014-11" db="EMBL/GenBank/DDBJ databases">
        <authorList>
            <person name="Otto D Thomas"/>
            <person name="Naeem Raeece"/>
        </authorList>
    </citation>
    <scope>NUCLEOTIDE SEQUENCE</scope>
</reference>
<dbReference type="EMBL" id="CDMZ01002958">
    <property type="protein sequence ID" value="CEM44563.1"/>
    <property type="molecule type" value="Genomic_DNA"/>
</dbReference>
<dbReference type="PhylomeDB" id="A0A0G4HKI1"/>
<evidence type="ECO:0000313" key="2">
    <source>
        <dbReference type="EMBL" id="CEM44563.1"/>
    </source>
</evidence>
<organism evidence="2">
    <name type="scientific">Chromera velia CCMP2878</name>
    <dbReference type="NCBI Taxonomy" id="1169474"/>
    <lineage>
        <taxon>Eukaryota</taxon>
        <taxon>Sar</taxon>
        <taxon>Alveolata</taxon>
        <taxon>Colpodellida</taxon>
        <taxon>Chromeraceae</taxon>
        <taxon>Chromera</taxon>
    </lineage>
</organism>
<feature type="region of interest" description="Disordered" evidence="1">
    <location>
        <begin position="1"/>
        <end position="38"/>
    </location>
</feature>
<gene>
    <name evidence="2" type="ORF">Cvel_7206</name>
</gene>
<sequence length="129" mass="14091">MTGPRVTTRISARRAPRGEGGGEEVGGAAPSGERDPLSLPEYKYHQVAWAELCTRIPDETDEQDRQVTEGADELLSQMKQFAMKDGGTELSEGEVRGKLIGYMKKAEVDVRPIPEKPPIATLELHTQGS</sequence>
<accession>A0A0G4HKI1</accession>
<name>A0A0G4HKI1_9ALVE</name>
<dbReference type="AlphaFoldDB" id="A0A0G4HKI1"/>